<dbReference type="OrthoDB" id="7284406at2"/>
<sequence length="334" mass="36156">MALPGTKLMLAEFLSWWLSQMRPLAANILGPAQAPDALIIKIDEPGPPPSGALLLRQKGQEHHLSGLQAPQRRSAPPALPVFLRLPQNLLLSRDITLPLTASRDVRTILQFEMDQLTPFSADELFWGLSSQFQDRKQNKLHLRLAIVPRANLAPTLTWLASQKLTPGWIEHKDGRIPLNISTSRPRRQAILAAACIGLGATCLALPFIRQQFALQEAASLVAARAPAAHIAEKLRAQLAATASGRAAIEAARRQGDALQILAALTKALPDDTWLADLSLKSGILTMDGQSANAAKLIALLSAVPKLRNPSFTAPVTRTNDGRADLFSIRAEVTE</sequence>
<accession>A0A0D6PEW7</accession>
<keyword evidence="2" id="KW-1185">Reference proteome</keyword>
<reference evidence="1 2" key="1">
    <citation type="submission" date="2012-11" db="EMBL/GenBank/DDBJ databases">
        <title>Whole genome sequence of Acidocella aminolytica 101 = DSM 11237.</title>
        <authorList>
            <person name="Azuma Y."/>
            <person name="Higashiura N."/>
            <person name="Hirakawa H."/>
            <person name="Matsushita K."/>
        </authorList>
    </citation>
    <scope>NUCLEOTIDE SEQUENCE [LARGE SCALE GENOMIC DNA]</scope>
    <source>
        <strain evidence="2">101 / DSM 11237</strain>
    </source>
</reference>
<protein>
    <submittedName>
        <fullName evidence="1">General secretion pathway protein L</fullName>
    </submittedName>
</protein>
<organism evidence="1 2">
    <name type="scientific">Acidocella aminolytica 101 = DSM 11237</name>
    <dbReference type="NCBI Taxonomy" id="1120923"/>
    <lineage>
        <taxon>Bacteria</taxon>
        <taxon>Pseudomonadati</taxon>
        <taxon>Pseudomonadota</taxon>
        <taxon>Alphaproteobacteria</taxon>
        <taxon>Acetobacterales</taxon>
        <taxon>Acidocellaceae</taxon>
        <taxon>Acidocella</taxon>
    </lineage>
</organism>
<dbReference type="PANTHER" id="PTHR40278">
    <property type="entry name" value="DNA UTILIZATION PROTEIN HOFN"/>
    <property type="match status" value="1"/>
</dbReference>
<gene>
    <name evidence="1" type="ORF">Aam_020_168</name>
</gene>
<dbReference type="EMBL" id="BANC01000020">
    <property type="protein sequence ID" value="GAN79404.1"/>
    <property type="molecule type" value="Genomic_DNA"/>
</dbReference>
<dbReference type="Gene3D" id="3.30.420.380">
    <property type="match status" value="1"/>
</dbReference>
<dbReference type="SUPFAM" id="SSF53067">
    <property type="entry name" value="Actin-like ATPase domain"/>
    <property type="match status" value="1"/>
</dbReference>
<dbReference type="Pfam" id="PF05137">
    <property type="entry name" value="PilN"/>
    <property type="match status" value="1"/>
</dbReference>
<dbReference type="PANTHER" id="PTHR40278:SF1">
    <property type="entry name" value="DNA UTILIZATION PROTEIN HOFN"/>
    <property type="match status" value="1"/>
</dbReference>
<evidence type="ECO:0000313" key="1">
    <source>
        <dbReference type="EMBL" id="GAN79404.1"/>
    </source>
</evidence>
<proteinExistence type="predicted"/>
<dbReference type="RefSeq" id="WP_048877843.1">
    <property type="nucleotide sequence ID" value="NZ_BANC01000020.1"/>
</dbReference>
<evidence type="ECO:0000313" key="2">
    <source>
        <dbReference type="Proteomes" id="UP000032668"/>
    </source>
</evidence>
<dbReference type="InterPro" id="IPR043129">
    <property type="entry name" value="ATPase_NBD"/>
</dbReference>
<dbReference type="STRING" id="1120923.SAMN02746095_00398"/>
<comment type="caution">
    <text evidence="1">The sequence shown here is derived from an EMBL/GenBank/DDBJ whole genome shotgun (WGS) entry which is preliminary data.</text>
</comment>
<dbReference type="Proteomes" id="UP000032668">
    <property type="component" value="Unassembled WGS sequence"/>
</dbReference>
<dbReference type="InterPro" id="IPR007813">
    <property type="entry name" value="PilN"/>
</dbReference>
<dbReference type="AlphaFoldDB" id="A0A0D6PEW7"/>
<dbReference type="InterPro" id="IPR052534">
    <property type="entry name" value="Extracell_DNA_Util/SecSys_Comp"/>
</dbReference>
<name>A0A0D6PEW7_9PROT</name>